<evidence type="ECO:0000256" key="22">
    <source>
        <dbReference type="ARBA" id="ARBA00069713"/>
    </source>
</evidence>
<keyword evidence="6" id="KW-1003">Cell membrane</keyword>
<evidence type="ECO:0000256" key="27">
    <source>
        <dbReference type="SAM" id="Phobius"/>
    </source>
</evidence>
<dbReference type="GO" id="GO:0046942">
    <property type="term" value="P:carboxylic acid transport"/>
    <property type="evidence" value="ECO:0007669"/>
    <property type="project" value="UniProtKB-ARBA"/>
</dbReference>
<feature type="transmembrane region" description="Helical" evidence="27">
    <location>
        <begin position="344"/>
        <end position="369"/>
    </location>
</feature>
<feature type="region of interest" description="Disordered" evidence="26">
    <location>
        <begin position="635"/>
        <end position="656"/>
    </location>
</feature>
<dbReference type="FunFam" id="1.20.1250.20:FF:000067">
    <property type="entry name" value="sialin isoform X2"/>
    <property type="match status" value="1"/>
</dbReference>
<evidence type="ECO:0000256" key="6">
    <source>
        <dbReference type="ARBA" id="ARBA00022475"/>
    </source>
</evidence>
<evidence type="ECO:0000256" key="11">
    <source>
        <dbReference type="ARBA" id="ARBA00023136"/>
    </source>
</evidence>
<dbReference type="InterPro" id="IPR011701">
    <property type="entry name" value="MFS"/>
</dbReference>
<keyword evidence="13" id="KW-0458">Lysosome</keyword>
<evidence type="ECO:0000256" key="18">
    <source>
        <dbReference type="ARBA" id="ARBA00051403"/>
    </source>
</evidence>
<comment type="catalytic activity">
    <reaction evidence="15">
        <text>2 nitrate(out) + H(+)(out) = 2 nitrate(in) + H(+)(in)</text>
        <dbReference type="Rhea" id="RHEA:71539"/>
        <dbReference type="ChEBI" id="CHEBI:15378"/>
        <dbReference type="ChEBI" id="CHEBI:17632"/>
    </reaction>
    <physiologicalReaction direction="left-to-right" evidence="15">
        <dbReference type="Rhea" id="RHEA:71540"/>
    </physiologicalReaction>
</comment>
<feature type="transmembrane region" description="Helical" evidence="27">
    <location>
        <begin position="153"/>
        <end position="173"/>
    </location>
</feature>
<feature type="transmembrane region" description="Helical" evidence="27">
    <location>
        <begin position="381"/>
        <end position="400"/>
    </location>
</feature>
<proteinExistence type="predicted"/>
<dbReference type="GO" id="GO:0016323">
    <property type="term" value="C:basolateral plasma membrane"/>
    <property type="evidence" value="ECO:0007669"/>
    <property type="project" value="UniProtKB-SubCell"/>
</dbReference>
<organism evidence="29">
    <name type="scientific">Timema bartmani</name>
    <dbReference type="NCBI Taxonomy" id="61472"/>
    <lineage>
        <taxon>Eukaryota</taxon>
        <taxon>Metazoa</taxon>
        <taxon>Ecdysozoa</taxon>
        <taxon>Arthropoda</taxon>
        <taxon>Hexapoda</taxon>
        <taxon>Insecta</taxon>
        <taxon>Pterygota</taxon>
        <taxon>Neoptera</taxon>
        <taxon>Polyneoptera</taxon>
        <taxon>Phasmatodea</taxon>
        <taxon>Timematodea</taxon>
        <taxon>Timematoidea</taxon>
        <taxon>Timematidae</taxon>
        <taxon>Timema</taxon>
    </lineage>
</organism>
<keyword evidence="10" id="KW-0770">Synapse</keyword>
<dbReference type="SUPFAM" id="SSF103473">
    <property type="entry name" value="MFS general substrate transporter"/>
    <property type="match status" value="1"/>
</dbReference>
<dbReference type="InterPro" id="IPR036259">
    <property type="entry name" value="MFS_trans_sf"/>
</dbReference>
<feature type="transmembrane region" description="Helical" evidence="27">
    <location>
        <begin position="304"/>
        <end position="324"/>
    </location>
</feature>
<feature type="region of interest" description="Disordered" evidence="26">
    <location>
        <begin position="499"/>
        <end position="525"/>
    </location>
</feature>
<feature type="transmembrane region" description="Helical" evidence="27">
    <location>
        <begin position="406"/>
        <end position="424"/>
    </location>
</feature>
<evidence type="ECO:0000256" key="21">
    <source>
        <dbReference type="ARBA" id="ARBA00056891"/>
    </source>
</evidence>
<comment type="catalytic activity">
    <reaction evidence="20">
        <text>D-glucuronate(out) + H(+)(out) = D-glucuronate(in) + H(+)(in)</text>
        <dbReference type="Rhea" id="RHEA:72591"/>
        <dbReference type="ChEBI" id="CHEBI:15378"/>
        <dbReference type="ChEBI" id="CHEBI:58720"/>
    </reaction>
    <physiologicalReaction direction="left-to-right" evidence="20">
        <dbReference type="Rhea" id="RHEA:72592"/>
    </physiologicalReaction>
</comment>
<evidence type="ECO:0000256" key="25">
    <source>
        <dbReference type="ARBA" id="ARBA00081925"/>
    </source>
</evidence>
<feature type="domain" description="Major facilitator superfamily (MFS) profile" evidence="28">
    <location>
        <begin position="84"/>
        <end position="498"/>
    </location>
</feature>
<dbReference type="PANTHER" id="PTHR11662">
    <property type="entry name" value="SOLUTE CARRIER FAMILY 17"/>
    <property type="match status" value="1"/>
</dbReference>
<dbReference type="InterPro" id="IPR020846">
    <property type="entry name" value="MFS_dom"/>
</dbReference>
<feature type="transmembrane region" description="Helical" evidence="27">
    <location>
        <begin position="242"/>
        <end position="264"/>
    </location>
</feature>
<keyword evidence="8" id="KW-0769">Symport</keyword>
<feature type="transmembrane region" description="Helical" evidence="27">
    <location>
        <begin position="180"/>
        <end position="203"/>
    </location>
</feature>
<feature type="region of interest" description="Disordered" evidence="26">
    <location>
        <begin position="588"/>
        <end position="615"/>
    </location>
</feature>
<dbReference type="Pfam" id="PF07690">
    <property type="entry name" value="MFS_1"/>
    <property type="match status" value="1"/>
</dbReference>
<feature type="compositionally biased region" description="Polar residues" evidence="26">
    <location>
        <begin position="643"/>
        <end position="656"/>
    </location>
</feature>
<keyword evidence="14" id="KW-0968">Cytoplasmic vesicle</keyword>
<keyword evidence="11 27" id="KW-0472">Membrane</keyword>
<gene>
    <name evidence="29" type="ORF">TBIB3V08_LOCUS5434</name>
</gene>
<feature type="transmembrane region" description="Helical" evidence="27">
    <location>
        <begin position="83"/>
        <end position="107"/>
    </location>
</feature>
<comment type="subcellular location">
    <subcellularLocation>
        <location evidence="2">Basolateral cell membrane</location>
        <topology evidence="2">Multi-pass membrane protein</topology>
    </subcellularLocation>
    <subcellularLocation>
        <location evidence="3">Cytoplasmic vesicle</location>
        <location evidence="3">Secretory vesicle membrane</location>
        <topology evidence="3">Multi-pass membrane protein</topology>
    </subcellularLocation>
    <subcellularLocation>
        <location evidence="1">Cytoplasmic vesicle</location>
        <location evidence="1">Secretory vesicle</location>
        <location evidence="1">Synaptic vesicle membrane</location>
    </subcellularLocation>
    <subcellularLocation>
        <location evidence="4">Lysosome membrane</location>
    </subcellularLocation>
</comment>
<evidence type="ECO:0000256" key="4">
    <source>
        <dbReference type="ARBA" id="ARBA00004656"/>
    </source>
</evidence>
<dbReference type="PANTHER" id="PTHR11662:SF415">
    <property type="entry name" value="AT30085P-RELATED"/>
    <property type="match status" value="1"/>
</dbReference>
<evidence type="ECO:0000256" key="9">
    <source>
        <dbReference type="ARBA" id="ARBA00022989"/>
    </source>
</evidence>
<evidence type="ECO:0000256" key="23">
    <source>
        <dbReference type="ARBA" id="ARBA00080244"/>
    </source>
</evidence>
<evidence type="ECO:0000256" key="16">
    <source>
        <dbReference type="ARBA" id="ARBA00050554"/>
    </source>
</evidence>
<feature type="compositionally biased region" description="Basic and acidic residues" evidence="26">
    <location>
        <begin position="606"/>
        <end position="615"/>
    </location>
</feature>
<dbReference type="PROSITE" id="PS00217">
    <property type="entry name" value="SUGAR_TRANSPORT_2"/>
    <property type="match status" value="1"/>
</dbReference>
<dbReference type="PROSITE" id="PS50850">
    <property type="entry name" value="MFS"/>
    <property type="match status" value="1"/>
</dbReference>
<feature type="compositionally biased region" description="Polar residues" evidence="26">
    <location>
        <begin position="513"/>
        <end position="525"/>
    </location>
</feature>
<dbReference type="GO" id="GO:0006820">
    <property type="term" value="P:monoatomic anion transport"/>
    <property type="evidence" value="ECO:0007669"/>
    <property type="project" value="TreeGrafter"/>
</dbReference>
<comment type="catalytic activity">
    <reaction evidence="19">
        <text>L-glutamate(out) = L-glutamate(in)</text>
        <dbReference type="Rhea" id="RHEA:66336"/>
        <dbReference type="ChEBI" id="CHEBI:29985"/>
    </reaction>
    <physiologicalReaction direction="left-to-right" evidence="19">
        <dbReference type="Rhea" id="RHEA:66337"/>
    </physiologicalReaction>
</comment>
<comment type="catalytic activity">
    <reaction evidence="16">
        <text>L-aspartate(out) = L-aspartate(in)</text>
        <dbReference type="Rhea" id="RHEA:66332"/>
        <dbReference type="ChEBI" id="CHEBI:29991"/>
    </reaction>
    <physiologicalReaction direction="left-to-right" evidence="16">
        <dbReference type="Rhea" id="RHEA:66333"/>
    </physiologicalReaction>
</comment>
<dbReference type="CDD" id="cd17318">
    <property type="entry name" value="MFS_SLC17"/>
    <property type="match status" value="1"/>
</dbReference>
<keyword evidence="5" id="KW-0813">Transport</keyword>
<protein>
    <recommendedName>
        <fullName evidence="22">Sialin</fullName>
    </recommendedName>
    <alternativeName>
        <fullName evidence="25">H(+)/nitrate cotransporter</fullName>
    </alternativeName>
    <alternativeName>
        <fullName evidence="23">H(+)/sialic acid cotransporter</fullName>
    </alternativeName>
    <alternativeName>
        <fullName evidence="24">Vesicular excitatory amino acid transporter</fullName>
    </alternativeName>
</protein>
<evidence type="ECO:0000256" key="20">
    <source>
        <dbReference type="ARBA" id="ARBA00051612"/>
    </source>
</evidence>
<dbReference type="FunFam" id="1.20.1250.20:FF:000003">
    <property type="entry name" value="Solute carrier family 17 member 3"/>
    <property type="match status" value="1"/>
</dbReference>
<feature type="region of interest" description="Disordered" evidence="26">
    <location>
        <begin position="114"/>
        <end position="134"/>
    </location>
</feature>
<evidence type="ECO:0000256" key="7">
    <source>
        <dbReference type="ARBA" id="ARBA00022692"/>
    </source>
</evidence>
<evidence type="ECO:0000256" key="12">
    <source>
        <dbReference type="ARBA" id="ARBA00023180"/>
    </source>
</evidence>
<comment type="function">
    <text evidence="21">Receptor for CM101, a polysaccharide produced by group B Streptococcus with antipathoangiogenic properties.</text>
</comment>
<keyword evidence="7 27" id="KW-0812">Transmembrane</keyword>
<evidence type="ECO:0000256" key="5">
    <source>
        <dbReference type="ARBA" id="ARBA00022448"/>
    </source>
</evidence>
<dbReference type="GO" id="GO:0015293">
    <property type="term" value="F:symporter activity"/>
    <property type="evidence" value="ECO:0007669"/>
    <property type="project" value="UniProtKB-KW"/>
</dbReference>
<evidence type="ECO:0000256" key="3">
    <source>
        <dbReference type="ARBA" id="ARBA00004638"/>
    </source>
</evidence>
<evidence type="ECO:0000256" key="26">
    <source>
        <dbReference type="SAM" id="MobiDB-lite"/>
    </source>
</evidence>
<dbReference type="GO" id="GO:0005765">
    <property type="term" value="C:lysosomal membrane"/>
    <property type="evidence" value="ECO:0007669"/>
    <property type="project" value="UniProtKB-SubCell"/>
</dbReference>
<dbReference type="EMBL" id="OD565949">
    <property type="protein sequence ID" value="CAD7443021.1"/>
    <property type="molecule type" value="Genomic_DNA"/>
</dbReference>
<evidence type="ECO:0000256" key="17">
    <source>
        <dbReference type="ARBA" id="ARBA00050625"/>
    </source>
</evidence>
<feature type="transmembrane region" description="Helical" evidence="27">
    <location>
        <begin position="436"/>
        <end position="461"/>
    </location>
</feature>
<keyword evidence="9 27" id="KW-1133">Transmembrane helix</keyword>
<evidence type="ECO:0000256" key="10">
    <source>
        <dbReference type="ARBA" id="ARBA00023018"/>
    </source>
</evidence>
<dbReference type="InterPro" id="IPR050382">
    <property type="entry name" value="MFS_Na/Anion_cotransporter"/>
</dbReference>
<evidence type="ECO:0000256" key="8">
    <source>
        <dbReference type="ARBA" id="ARBA00022847"/>
    </source>
</evidence>
<evidence type="ECO:0000259" key="28">
    <source>
        <dbReference type="PROSITE" id="PS50850"/>
    </source>
</evidence>
<feature type="transmembrane region" description="Helical" evidence="27">
    <location>
        <begin position="473"/>
        <end position="493"/>
    </location>
</feature>
<feature type="transmembrane region" description="Helical" evidence="27">
    <location>
        <begin position="270"/>
        <end position="292"/>
    </location>
</feature>
<evidence type="ECO:0000256" key="19">
    <source>
        <dbReference type="ARBA" id="ARBA00051447"/>
    </source>
</evidence>
<evidence type="ECO:0000256" key="13">
    <source>
        <dbReference type="ARBA" id="ARBA00023228"/>
    </source>
</evidence>
<dbReference type="AlphaFoldDB" id="A0A7R9EX44"/>
<evidence type="ECO:0000256" key="1">
    <source>
        <dbReference type="ARBA" id="ARBA00004432"/>
    </source>
</evidence>
<evidence type="ECO:0000313" key="29">
    <source>
        <dbReference type="EMBL" id="CAD7443021.1"/>
    </source>
</evidence>
<evidence type="ECO:0000256" key="15">
    <source>
        <dbReference type="ARBA" id="ARBA00050101"/>
    </source>
</evidence>
<sequence length="656" mass="71769">MYQNWRGRRVGDHSGKETLSTPKVLQIYKVPPRSAEGGDDVRVELAGRTSSRYSIAKLNQLDIESTDRHLQARSCAVCPPQRYIFAVMGFFAIANAYTMRICLSLAITEMVTHHSPSNSSKKPDPDACPANPEDFQSPSMAGTFDWDERTQGLILSSFFWGYVVTHLPGGMLAERFGGKYSLGLGILSTAVLTLLTPLAATYGGANWLIGVRILEGLGEGSTFPAMNALLAQWAPPSERSRIGSLVFAGAQIGTVVSTALSGALLHYTSWGWPSVFYTFGLMGVLWFILWDMTPVPWRAILTSVPLWGLIVAQIGHDWGFFTMVTDLPKYMRDVMKFNIGQNGYLSALPYLIMWFVSLGSGCVADWMIAHNKLSVTSTRKVFTSIASIGPSIGIIAASYAGCDRTAAVVLFTIGMALMGTFYPGMKVNALDLSPNYAGTLMALVNGIGALSGIITPYLVGILTPDSTLVQWRLVFWISVGVFLLTNFVFVFTASGEVQPWNSPSSKQGKEENANTTTQSKNGVSTNTGRYSAMRYKWVNYELSRAELAHAMLAISSGFPPLGNDVDIFLDVLMGNPEATGSTAAKAVRQENSREQMLNVPGPYSPRDFKGARDSHPWAFKRARDSHPWAFKRARAYRQEQDSDNPSLPNPVNLSCD</sequence>
<comment type="catalytic activity">
    <reaction evidence="18">
        <text>N-acetyl-L-aspartyl-L-glutamate(out) = N-acetyl-L-aspartyl-L-glutamate(in)</text>
        <dbReference type="Rhea" id="RHEA:72599"/>
        <dbReference type="ChEBI" id="CHEBI:76931"/>
    </reaction>
    <physiologicalReaction direction="left-to-right" evidence="18">
        <dbReference type="Rhea" id="RHEA:72600"/>
    </physiologicalReaction>
</comment>
<reference evidence="29" key="1">
    <citation type="submission" date="2020-11" db="EMBL/GenBank/DDBJ databases">
        <authorList>
            <person name="Tran Van P."/>
        </authorList>
    </citation>
    <scope>NUCLEOTIDE SEQUENCE</scope>
</reference>
<dbReference type="InterPro" id="IPR005829">
    <property type="entry name" value="Sugar_transporter_CS"/>
</dbReference>
<evidence type="ECO:0000256" key="2">
    <source>
        <dbReference type="ARBA" id="ARBA00004554"/>
    </source>
</evidence>
<evidence type="ECO:0000256" key="24">
    <source>
        <dbReference type="ARBA" id="ARBA00081195"/>
    </source>
</evidence>
<dbReference type="Gene3D" id="1.20.1250.20">
    <property type="entry name" value="MFS general substrate transporter like domains"/>
    <property type="match status" value="2"/>
</dbReference>
<dbReference type="GO" id="GO:0030672">
    <property type="term" value="C:synaptic vesicle membrane"/>
    <property type="evidence" value="ECO:0007669"/>
    <property type="project" value="UniProtKB-SubCell"/>
</dbReference>
<accession>A0A7R9EX44</accession>
<evidence type="ECO:0000256" key="14">
    <source>
        <dbReference type="ARBA" id="ARBA00023329"/>
    </source>
</evidence>
<keyword evidence="12" id="KW-0325">Glycoprotein</keyword>
<name>A0A7R9EX44_9NEOP</name>
<comment type="catalytic activity">
    <reaction evidence="17">
        <text>N-acetylneuraminate(in) + H(+)(in) = N-acetylneuraminate(out) + H(+)(out)</text>
        <dbReference type="Rhea" id="RHEA:28987"/>
        <dbReference type="ChEBI" id="CHEBI:15378"/>
        <dbReference type="ChEBI" id="CHEBI:35418"/>
    </reaction>
    <physiologicalReaction direction="right-to-left" evidence="17">
        <dbReference type="Rhea" id="RHEA:28989"/>
    </physiologicalReaction>
</comment>